<dbReference type="EMBL" id="JH930469">
    <property type="protein sequence ID" value="EKM59691.1"/>
    <property type="molecule type" value="Genomic_DNA"/>
</dbReference>
<dbReference type="RefSeq" id="XP_007392249.1">
    <property type="nucleotide sequence ID" value="XM_007392187.1"/>
</dbReference>
<dbReference type="GeneID" id="18912403"/>
<reference evidence="1 2" key="1">
    <citation type="journal article" date="2012" name="BMC Genomics">
        <title>Comparative genomics of the white-rot fungi, Phanerochaete carnosa and P. chrysosporium, to elucidate the genetic basis of the distinct wood types they colonize.</title>
        <authorList>
            <person name="Suzuki H."/>
            <person name="MacDonald J."/>
            <person name="Syed K."/>
            <person name="Salamov A."/>
            <person name="Hori C."/>
            <person name="Aerts A."/>
            <person name="Henrissat B."/>
            <person name="Wiebenga A."/>
            <person name="vanKuyk P.A."/>
            <person name="Barry K."/>
            <person name="Lindquist E."/>
            <person name="LaButti K."/>
            <person name="Lapidus A."/>
            <person name="Lucas S."/>
            <person name="Coutinho P."/>
            <person name="Gong Y."/>
            <person name="Samejima M."/>
            <person name="Mahadevan R."/>
            <person name="Abou-Zaid M."/>
            <person name="de Vries R.P."/>
            <person name="Igarashi K."/>
            <person name="Yadav J.S."/>
            <person name="Grigoriev I.V."/>
            <person name="Master E.R."/>
        </authorList>
    </citation>
    <scope>NUCLEOTIDE SEQUENCE [LARGE SCALE GENOMIC DNA]</scope>
    <source>
        <strain evidence="1 2">HHB-10118-sp</strain>
    </source>
</reference>
<accession>K5VA01</accession>
<dbReference type="AlphaFoldDB" id="K5VA01"/>
<name>K5VA01_PHACS</name>
<evidence type="ECO:0000313" key="2">
    <source>
        <dbReference type="Proteomes" id="UP000008370"/>
    </source>
</evidence>
<protein>
    <submittedName>
        <fullName evidence="1">Uncharacterized protein</fullName>
    </submittedName>
</protein>
<organism evidence="1 2">
    <name type="scientific">Phanerochaete carnosa (strain HHB-10118-sp)</name>
    <name type="common">White-rot fungus</name>
    <name type="synonym">Peniophora carnosa</name>
    <dbReference type="NCBI Taxonomy" id="650164"/>
    <lineage>
        <taxon>Eukaryota</taxon>
        <taxon>Fungi</taxon>
        <taxon>Dikarya</taxon>
        <taxon>Basidiomycota</taxon>
        <taxon>Agaricomycotina</taxon>
        <taxon>Agaricomycetes</taxon>
        <taxon>Polyporales</taxon>
        <taxon>Phanerochaetaceae</taxon>
        <taxon>Phanerochaete</taxon>
    </lineage>
</organism>
<dbReference type="KEGG" id="pco:PHACADRAFT_205914"/>
<dbReference type="HOGENOM" id="CLU_2334332_0_0_1"/>
<dbReference type="OrthoDB" id="3197626at2759"/>
<dbReference type="InParanoid" id="K5VA01"/>
<dbReference type="Proteomes" id="UP000008370">
    <property type="component" value="Unassembled WGS sequence"/>
</dbReference>
<sequence>MIMHSTIAACRLVMRLHNYKASGDLYIHTTTMLTGDKHIHYAGGRPSQAVDTRPTPEVHVTTTTITVGDFPAVPQKAKAMRSSSRLSIGLESVLGSEK</sequence>
<evidence type="ECO:0000313" key="1">
    <source>
        <dbReference type="EMBL" id="EKM59691.1"/>
    </source>
</evidence>
<gene>
    <name evidence="1" type="ORF">PHACADRAFT_205914</name>
</gene>
<keyword evidence="2" id="KW-1185">Reference proteome</keyword>
<proteinExistence type="predicted"/>